<sequence>MSSKFWFPSMSVAEIVDAFTGWGYSVSPEQVARPTSDFVLGVYSACLEQVTGITLETLQSAMEQSLAASDNPDIYSQALGQNLLLYHV</sequence>
<protein>
    <submittedName>
        <fullName evidence="9">Uncharacterized protein</fullName>
    </submittedName>
</protein>
<dbReference type="Pfam" id="PF03800">
    <property type="entry name" value="Nuf2"/>
    <property type="match status" value="1"/>
</dbReference>
<dbReference type="EMBL" id="ML145084">
    <property type="protein sequence ID" value="TBU66191.1"/>
    <property type="molecule type" value="Genomic_DNA"/>
</dbReference>
<proteinExistence type="inferred from homology"/>
<keyword evidence="3" id="KW-0158">Chromosome</keyword>
<keyword evidence="7" id="KW-0131">Cell cycle</keyword>
<evidence type="ECO:0000256" key="1">
    <source>
        <dbReference type="ARBA" id="ARBA00004584"/>
    </source>
</evidence>
<dbReference type="AlphaFoldDB" id="A0A4Q9QFZ7"/>
<organism evidence="9 10">
    <name type="scientific">Dichomitus squalens</name>
    <dbReference type="NCBI Taxonomy" id="114155"/>
    <lineage>
        <taxon>Eukaryota</taxon>
        <taxon>Fungi</taxon>
        <taxon>Dikarya</taxon>
        <taxon>Basidiomycota</taxon>
        <taxon>Agaricomycotina</taxon>
        <taxon>Agaricomycetes</taxon>
        <taxon>Polyporales</taxon>
        <taxon>Polyporaceae</taxon>
        <taxon>Dichomitus</taxon>
    </lineage>
</organism>
<name>A0A4Q9QFZ7_9APHY</name>
<evidence type="ECO:0000256" key="3">
    <source>
        <dbReference type="ARBA" id="ARBA00022454"/>
    </source>
</evidence>
<keyword evidence="8" id="KW-0137">Centromere</keyword>
<keyword evidence="4" id="KW-0132">Cell division</keyword>
<reference evidence="9 10" key="1">
    <citation type="submission" date="2019-01" db="EMBL/GenBank/DDBJ databases">
        <title>Draft genome sequences of three monokaryotic isolates of the white-rot basidiomycete fungus Dichomitus squalens.</title>
        <authorList>
            <consortium name="DOE Joint Genome Institute"/>
            <person name="Lopez S.C."/>
            <person name="Andreopoulos B."/>
            <person name="Pangilinan J."/>
            <person name="Lipzen A."/>
            <person name="Riley R."/>
            <person name="Ahrendt S."/>
            <person name="Ng V."/>
            <person name="Barry K."/>
            <person name="Daum C."/>
            <person name="Grigoriev I.V."/>
            <person name="Hilden K.S."/>
            <person name="Makela M.R."/>
            <person name="de Vries R.P."/>
        </authorList>
    </citation>
    <scope>NUCLEOTIDE SEQUENCE [LARGE SCALE GENOMIC DNA]</scope>
    <source>
        <strain evidence="9 10">CBS 464.89</strain>
    </source>
</reference>
<dbReference type="InterPro" id="IPR005549">
    <property type="entry name" value="Kinetochore_Nuf2_N"/>
</dbReference>
<keyword evidence="6" id="KW-0175">Coiled coil</keyword>
<dbReference type="Proteomes" id="UP000292082">
    <property type="component" value="Unassembled WGS sequence"/>
</dbReference>
<comment type="subcellular location">
    <subcellularLocation>
        <location evidence="1">Chromosome</location>
        <location evidence="1">Centromere</location>
    </subcellularLocation>
</comment>
<evidence type="ECO:0000256" key="2">
    <source>
        <dbReference type="ARBA" id="ARBA00005498"/>
    </source>
</evidence>
<evidence type="ECO:0000256" key="4">
    <source>
        <dbReference type="ARBA" id="ARBA00022618"/>
    </source>
</evidence>
<evidence type="ECO:0000313" key="10">
    <source>
        <dbReference type="Proteomes" id="UP000292082"/>
    </source>
</evidence>
<dbReference type="GO" id="GO:0051301">
    <property type="term" value="P:cell division"/>
    <property type="evidence" value="ECO:0007669"/>
    <property type="project" value="UniProtKB-KW"/>
</dbReference>
<evidence type="ECO:0000256" key="5">
    <source>
        <dbReference type="ARBA" id="ARBA00022776"/>
    </source>
</evidence>
<dbReference type="GO" id="GO:0031262">
    <property type="term" value="C:Ndc80 complex"/>
    <property type="evidence" value="ECO:0007669"/>
    <property type="project" value="InterPro"/>
</dbReference>
<comment type="similarity">
    <text evidence="2">Belongs to the NUF2 family.</text>
</comment>
<gene>
    <name evidence="9" type="ORF">BD310DRAFT_46576</name>
</gene>
<keyword evidence="10" id="KW-1185">Reference proteome</keyword>
<evidence type="ECO:0000256" key="6">
    <source>
        <dbReference type="ARBA" id="ARBA00023054"/>
    </source>
</evidence>
<evidence type="ECO:0000256" key="7">
    <source>
        <dbReference type="ARBA" id="ARBA00023306"/>
    </source>
</evidence>
<dbReference type="STRING" id="114155.A0A4Q9QFZ7"/>
<evidence type="ECO:0000256" key="8">
    <source>
        <dbReference type="ARBA" id="ARBA00023328"/>
    </source>
</evidence>
<dbReference type="InterPro" id="IPR038275">
    <property type="entry name" value="Nuf2_N_sf"/>
</dbReference>
<evidence type="ECO:0000313" key="9">
    <source>
        <dbReference type="EMBL" id="TBU66191.1"/>
    </source>
</evidence>
<accession>A0A4Q9QFZ7</accession>
<dbReference type="Gene3D" id="1.10.418.60">
    <property type="entry name" value="Ncd80 complex, Nuf2 subunit"/>
    <property type="match status" value="1"/>
</dbReference>
<keyword evidence="5" id="KW-0498">Mitosis</keyword>